<protein>
    <submittedName>
        <fullName evidence="2">Type IV pilus biogenesis protein PilE</fullName>
    </submittedName>
</protein>
<reference evidence="2" key="1">
    <citation type="submission" date="2020-02" db="EMBL/GenBank/DDBJ databases">
        <authorList>
            <person name="Meier V. D."/>
        </authorList>
    </citation>
    <scope>NUCLEOTIDE SEQUENCE</scope>
    <source>
        <strain evidence="2">AVDCRST_MAG51</strain>
    </source>
</reference>
<feature type="non-terminal residue" evidence="2">
    <location>
        <position position="1"/>
    </location>
</feature>
<dbReference type="PROSITE" id="PS00409">
    <property type="entry name" value="PROKAR_NTER_METHYL"/>
    <property type="match status" value="1"/>
</dbReference>
<dbReference type="Pfam" id="PF16732">
    <property type="entry name" value="ComP_DUS"/>
    <property type="match status" value="1"/>
</dbReference>
<dbReference type="EMBL" id="CADCUX010000144">
    <property type="protein sequence ID" value="CAA9394581.1"/>
    <property type="molecule type" value="Genomic_DNA"/>
</dbReference>
<accession>A0A6J4NQK7</accession>
<name>A0A6J4NQK7_9BURK</name>
<keyword evidence="1" id="KW-1133">Transmembrane helix</keyword>
<sequence>SFLRHRSTGITLIELMITVAVVAILAAIALPSYNSYVARAKRADARGQLMQAAQFMQRFYAANDNYQTARSGQTVADVMPANLKQSPADSGSPVYTLTVVAGASTYTLTMAPVAGGSMAADECGSFVITSTGARSVSVSTDTAIRDKCWK</sequence>
<organism evidence="2">
    <name type="scientific">uncultured Ramlibacter sp</name>
    <dbReference type="NCBI Taxonomy" id="260755"/>
    <lineage>
        <taxon>Bacteria</taxon>
        <taxon>Pseudomonadati</taxon>
        <taxon>Pseudomonadota</taxon>
        <taxon>Betaproteobacteria</taxon>
        <taxon>Burkholderiales</taxon>
        <taxon>Comamonadaceae</taxon>
        <taxon>Ramlibacter</taxon>
        <taxon>environmental samples</taxon>
    </lineage>
</organism>
<dbReference type="GO" id="GO:0043683">
    <property type="term" value="P:type IV pilus assembly"/>
    <property type="evidence" value="ECO:0007669"/>
    <property type="project" value="InterPro"/>
</dbReference>
<dbReference type="PANTHER" id="PTHR30093:SF47">
    <property type="entry name" value="TYPE IV PILUS NON-CORE MINOR PILIN PILE"/>
    <property type="match status" value="1"/>
</dbReference>
<keyword evidence="1" id="KW-0472">Membrane</keyword>
<proteinExistence type="predicted"/>
<feature type="transmembrane region" description="Helical" evidence="1">
    <location>
        <begin position="12"/>
        <end position="33"/>
    </location>
</feature>
<gene>
    <name evidence="2" type="ORF">AVDCRST_MAG51-515</name>
</gene>
<dbReference type="InterPro" id="IPR031982">
    <property type="entry name" value="PilE-like"/>
</dbReference>
<evidence type="ECO:0000313" key="2">
    <source>
        <dbReference type="EMBL" id="CAA9394581.1"/>
    </source>
</evidence>
<dbReference type="InterPro" id="IPR045584">
    <property type="entry name" value="Pilin-like"/>
</dbReference>
<evidence type="ECO:0000256" key="1">
    <source>
        <dbReference type="SAM" id="Phobius"/>
    </source>
</evidence>
<dbReference type="Gene3D" id="3.30.700.10">
    <property type="entry name" value="Glycoprotein, Type 4 Pilin"/>
    <property type="match status" value="1"/>
</dbReference>
<dbReference type="AlphaFoldDB" id="A0A6J4NQK7"/>
<dbReference type="Pfam" id="PF07963">
    <property type="entry name" value="N_methyl"/>
    <property type="match status" value="1"/>
</dbReference>
<dbReference type="InterPro" id="IPR012902">
    <property type="entry name" value="N_methyl_site"/>
</dbReference>
<dbReference type="SUPFAM" id="SSF54523">
    <property type="entry name" value="Pili subunits"/>
    <property type="match status" value="1"/>
</dbReference>
<dbReference type="PANTHER" id="PTHR30093">
    <property type="entry name" value="GENERAL SECRETION PATHWAY PROTEIN G"/>
    <property type="match status" value="1"/>
</dbReference>
<keyword evidence="1" id="KW-0812">Transmembrane</keyword>
<dbReference type="NCBIfam" id="TIGR02532">
    <property type="entry name" value="IV_pilin_GFxxxE"/>
    <property type="match status" value="1"/>
</dbReference>